<evidence type="ECO:0000259" key="6">
    <source>
        <dbReference type="SMART" id="SM00833"/>
    </source>
</evidence>
<dbReference type="InterPro" id="IPR011629">
    <property type="entry name" value="CobW-like_C"/>
</dbReference>
<comment type="similarity">
    <text evidence="4">Belongs to the SIMIBI class G3E GTPase family. ZNG1 subfamily.</text>
</comment>
<dbReference type="PANTHER" id="PTHR13748:SF62">
    <property type="entry name" value="COBW DOMAIN-CONTAINING PROTEIN"/>
    <property type="match status" value="1"/>
</dbReference>
<dbReference type="GO" id="GO:0000166">
    <property type="term" value="F:nucleotide binding"/>
    <property type="evidence" value="ECO:0007669"/>
    <property type="project" value="UniProtKB-KW"/>
</dbReference>
<sequence length="306" mass="34538">MNKTEIYILSGFLGSGKTTLLKQLLQEEKKQGRKVAVMMNELGKVSIDSDVVDEDVPLKELLDGCICCTISDKLEAQLQELLMVDKPEAIYIETTGAAHPIEVLDSILSPLFADRMLVKGILSVVDGPRWLSRKLLSPQIQQLLIEQVRHADLIILNKADDLTEAEQARLTMEVQGLNSQAFSILTSYSKIAVKQVRGMTSGKKSPASSSHVFSDLSLSTFVYQFQKPVNQTEFEEFLRGLPDTVYRIKGYLKLHSSQYPLLFQYSYGMPLYMQENMNLPLNMVFIGENLDWGEMEKRLKTLEGIH</sequence>
<comment type="catalytic activity">
    <reaction evidence="5">
        <text>GTP + H2O = GDP + phosphate + H(+)</text>
        <dbReference type="Rhea" id="RHEA:19669"/>
        <dbReference type="ChEBI" id="CHEBI:15377"/>
        <dbReference type="ChEBI" id="CHEBI:15378"/>
        <dbReference type="ChEBI" id="CHEBI:37565"/>
        <dbReference type="ChEBI" id="CHEBI:43474"/>
        <dbReference type="ChEBI" id="CHEBI:58189"/>
    </reaction>
    <physiologicalReaction direction="left-to-right" evidence="5">
        <dbReference type="Rhea" id="RHEA:19670"/>
    </physiologicalReaction>
</comment>
<gene>
    <name evidence="7" type="ORF">A361_18590</name>
</gene>
<dbReference type="InterPro" id="IPR003495">
    <property type="entry name" value="CobW/HypB/UreG_nucleotide-bd"/>
</dbReference>
<evidence type="ECO:0000313" key="7">
    <source>
        <dbReference type="EMBL" id="AND41072.1"/>
    </source>
</evidence>
<dbReference type="Gene3D" id="3.40.50.300">
    <property type="entry name" value="P-loop containing nucleotide triphosphate hydrolases"/>
    <property type="match status" value="1"/>
</dbReference>
<dbReference type="RefSeq" id="WP_009332567.1">
    <property type="nucleotide sequence ID" value="NZ_CP015506.1"/>
</dbReference>
<dbReference type="GO" id="GO:0005737">
    <property type="term" value="C:cytoplasm"/>
    <property type="evidence" value="ECO:0007669"/>
    <property type="project" value="TreeGrafter"/>
</dbReference>
<evidence type="ECO:0000256" key="4">
    <source>
        <dbReference type="ARBA" id="ARBA00034320"/>
    </source>
</evidence>
<feature type="domain" description="CobW C-terminal" evidence="6">
    <location>
        <begin position="218"/>
        <end position="303"/>
    </location>
</feature>
<evidence type="ECO:0000256" key="5">
    <source>
        <dbReference type="ARBA" id="ARBA00049117"/>
    </source>
</evidence>
<evidence type="ECO:0000256" key="3">
    <source>
        <dbReference type="ARBA" id="ARBA00023186"/>
    </source>
</evidence>
<organism evidence="7 8">
    <name type="scientific">Cytobacillus oceanisediminis 2691</name>
    <dbReference type="NCBI Taxonomy" id="1196031"/>
    <lineage>
        <taxon>Bacteria</taxon>
        <taxon>Bacillati</taxon>
        <taxon>Bacillota</taxon>
        <taxon>Bacilli</taxon>
        <taxon>Bacillales</taxon>
        <taxon>Bacillaceae</taxon>
        <taxon>Cytobacillus</taxon>
    </lineage>
</organism>
<proteinExistence type="inferred from homology"/>
<dbReference type="Proteomes" id="UP000077856">
    <property type="component" value="Chromosome"/>
</dbReference>
<dbReference type="STRING" id="1196031.A361_18590"/>
<dbReference type="InterPro" id="IPR027417">
    <property type="entry name" value="P-loop_NTPase"/>
</dbReference>
<keyword evidence="3" id="KW-0143">Chaperone</keyword>
<dbReference type="InterPro" id="IPR036627">
    <property type="entry name" value="CobW-likC_sf"/>
</dbReference>
<evidence type="ECO:0000256" key="1">
    <source>
        <dbReference type="ARBA" id="ARBA00022741"/>
    </source>
</evidence>
<keyword evidence="2" id="KW-0378">Hydrolase</keyword>
<dbReference type="eggNOG" id="COG0523">
    <property type="taxonomic scope" value="Bacteria"/>
</dbReference>
<evidence type="ECO:0000256" key="2">
    <source>
        <dbReference type="ARBA" id="ARBA00022801"/>
    </source>
</evidence>
<dbReference type="CDD" id="cd03112">
    <property type="entry name" value="CobW-like"/>
    <property type="match status" value="1"/>
</dbReference>
<dbReference type="AlphaFoldDB" id="A0A160MDH8"/>
<dbReference type="InterPro" id="IPR051316">
    <property type="entry name" value="Zinc-reg_GTPase_activator"/>
</dbReference>
<reference evidence="7 8" key="1">
    <citation type="submission" date="2016-04" db="EMBL/GenBank/DDBJ databases">
        <title>Complete genome sequence of Bacillus oceanisediminis strain 2691.</title>
        <authorList>
            <person name="Jeong H."/>
            <person name="Kim H.J."/>
            <person name="Lee D.-W."/>
        </authorList>
    </citation>
    <scope>NUCLEOTIDE SEQUENCE [LARGE SCALE GENOMIC DNA]</scope>
    <source>
        <strain evidence="7 8">2691</strain>
    </source>
</reference>
<dbReference type="GO" id="GO:0016787">
    <property type="term" value="F:hydrolase activity"/>
    <property type="evidence" value="ECO:0007669"/>
    <property type="project" value="UniProtKB-KW"/>
</dbReference>
<dbReference type="Pfam" id="PF02492">
    <property type="entry name" value="cobW"/>
    <property type="match status" value="1"/>
</dbReference>
<dbReference type="EMBL" id="CP015506">
    <property type="protein sequence ID" value="AND41072.1"/>
    <property type="molecule type" value="Genomic_DNA"/>
</dbReference>
<name>A0A160MDH8_9BACI</name>
<evidence type="ECO:0000313" key="8">
    <source>
        <dbReference type="Proteomes" id="UP000077856"/>
    </source>
</evidence>
<accession>A0A160MDH8</accession>
<keyword evidence="1" id="KW-0547">Nucleotide-binding</keyword>
<dbReference type="SUPFAM" id="SSF90002">
    <property type="entry name" value="Hypothetical protein YjiA, C-terminal domain"/>
    <property type="match status" value="1"/>
</dbReference>
<dbReference type="KEGG" id="bon:A361_18590"/>
<dbReference type="SMART" id="SM00833">
    <property type="entry name" value="CobW_C"/>
    <property type="match status" value="1"/>
</dbReference>
<dbReference type="Pfam" id="PF07683">
    <property type="entry name" value="CobW_C"/>
    <property type="match status" value="1"/>
</dbReference>
<dbReference type="SUPFAM" id="SSF52540">
    <property type="entry name" value="P-loop containing nucleoside triphosphate hydrolases"/>
    <property type="match status" value="1"/>
</dbReference>
<dbReference type="PANTHER" id="PTHR13748">
    <property type="entry name" value="COBW-RELATED"/>
    <property type="match status" value="1"/>
</dbReference>
<dbReference type="Gene3D" id="3.30.1220.10">
    <property type="entry name" value="CobW-like, C-terminal domain"/>
    <property type="match status" value="1"/>
</dbReference>
<protein>
    <submittedName>
        <fullName evidence="7">Cobalamin biosynthesis protein</fullName>
    </submittedName>
</protein>